<gene>
    <name evidence="1" type="ORF">OM074_15670</name>
</gene>
<name>A0AAE3MGI9_9BACT</name>
<protein>
    <recommendedName>
        <fullName evidence="3">RHS repeat-associated core domain-containing protein</fullName>
    </recommendedName>
</protein>
<reference evidence="1" key="1">
    <citation type="submission" date="2022-10" db="EMBL/GenBank/DDBJ databases">
        <authorList>
            <person name="Yu W.X."/>
        </authorList>
    </citation>
    <scope>NUCLEOTIDE SEQUENCE</scope>
    <source>
        <strain evidence="1">D04</strain>
    </source>
</reference>
<evidence type="ECO:0000313" key="2">
    <source>
        <dbReference type="Proteomes" id="UP001207408"/>
    </source>
</evidence>
<dbReference type="Proteomes" id="UP001207408">
    <property type="component" value="Unassembled WGS sequence"/>
</dbReference>
<organism evidence="1 2">
    <name type="scientific">Plebeiibacterium marinum</name>
    <dbReference type="NCBI Taxonomy" id="2992111"/>
    <lineage>
        <taxon>Bacteria</taxon>
        <taxon>Pseudomonadati</taxon>
        <taxon>Bacteroidota</taxon>
        <taxon>Bacteroidia</taxon>
        <taxon>Marinilabiliales</taxon>
        <taxon>Marinilabiliaceae</taxon>
        <taxon>Plebeiibacterium</taxon>
    </lineage>
</organism>
<accession>A0AAE3MGI9</accession>
<dbReference type="NCBIfam" id="TIGR03696">
    <property type="entry name" value="Rhs_assc_core"/>
    <property type="match status" value="1"/>
</dbReference>
<evidence type="ECO:0008006" key="3">
    <source>
        <dbReference type="Google" id="ProtNLM"/>
    </source>
</evidence>
<dbReference type="InterPro" id="IPR022385">
    <property type="entry name" value="Rhs_assc_core"/>
</dbReference>
<evidence type="ECO:0000313" key="1">
    <source>
        <dbReference type="EMBL" id="MCW3807076.1"/>
    </source>
</evidence>
<dbReference type="RefSeq" id="WP_301201125.1">
    <property type="nucleotide sequence ID" value="NZ_JAPDPI010000037.1"/>
</dbReference>
<dbReference type="EMBL" id="JAPDPI010000037">
    <property type="protein sequence ID" value="MCW3807076.1"/>
    <property type="molecule type" value="Genomic_DNA"/>
</dbReference>
<sequence length="161" mass="18359">MDWYDYGARFYDAALGRWHVIDNKAEKYAPITPYAYAANNPILFIDQDGREIRVSSVQNQKTGVTTVTFTMNIKVKNSSSLSQDQTKTHSTVIKNQIQKSYNGFSKESNKKFETNVNIEYDNNAGEGDFYIEFVDKVRDPESNDILVCSGDTDKIRDTQSN</sequence>
<dbReference type="AlphaFoldDB" id="A0AAE3MGI9"/>
<dbReference type="Gene3D" id="2.180.10.10">
    <property type="entry name" value="RHS repeat-associated core"/>
    <property type="match status" value="1"/>
</dbReference>
<keyword evidence="2" id="KW-1185">Reference proteome</keyword>
<comment type="caution">
    <text evidence="1">The sequence shown here is derived from an EMBL/GenBank/DDBJ whole genome shotgun (WGS) entry which is preliminary data.</text>
</comment>
<proteinExistence type="predicted"/>